<feature type="transmembrane region" description="Helical" evidence="1">
    <location>
        <begin position="54"/>
        <end position="75"/>
    </location>
</feature>
<keyword evidence="1" id="KW-0472">Membrane</keyword>
<organism evidence="2 3">
    <name type="scientific">Sulfobacillus thermosulfidooxidans (strain DSM 9293 / VKM B-1269 / AT-1)</name>
    <dbReference type="NCBI Taxonomy" id="929705"/>
    <lineage>
        <taxon>Bacteria</taxon>
        <taxon>Bacillati</taxon>
        <taxon>Bacillota</taxon>
        <taxon>Clostridia</taxon>
        <taxon>Eubacteriales</taxon>
        <taxon>Clostridiales Family XVII. Incertae Sedis</taxon>
        <taxon>Sulfobacillus</taxon>
    </lineage>
</organism>
<reference evidence="3" key="1">
    <citation type="submission" date="2017-04" db="EMBL/GenBank/DDBJ databases">
        <authorList>
            <person name="Varghese N."/>
            <person name="Submissions S."/>
        </authorList>
    </citation>
    <scope>NUCLEOTIDE SEQUENCE [LARGE SCALE GENOMIC DNA]</scope>
    <source>
        <strain evidence="3">DSM 9293</strain>
    </source>
</reference>
<protein>
    <submittedName>
        <fullName evidence="2">Uncharacterized protein</fullName>
    </submittedName>
</protein>
<feature type="transmembrane region" description="Helical" evidence="1">
    <location>
        <begin position="177"/>
        <end position="198"/>
    </location>
</feature>
<feature type="transmembrane region" description="Helical" evidence="1">
    <location>
        <begin position="25"/>
        <end position="47"/>
    </location>
</feature>
<accession>A0A1W1WHA5</accession>
<feature type="transmembrane region" description="Helical" evidence="1">
    <location>
        <begin position="149"/>
        <end position="171"/>
    </location>
</feature>
<dbReference type="AlphaFoldDB" id="A0A1W1WHA5"/>
<proteinExistence type="predicted"/>
<keyword evidence="1" id="KW-1133">Transmembrane helix</keyword>
<sequence>MVPLKLTEKQTDIALLLFALNPAAVFYSTIYPEPLLVGLWLLSLIFAQRQSYCWAAIAAAFASLAHPTGALIGIVPLRFFTNSLLTKNWNSNPKYLIWGNGVIIGLSNFMVYSLIHWHTMLGLWIGEKTWHFQWIGPWRQFTLIPTQDVFAMMFWILLSMPFILGLILLIHQSPEPIMRLPLILFTGTILVVSLSFYADNQPFHSTIRLMSVDFPVYNGLSNINNRYVLRTIIVLWVGAAIYGSILFTHQWWWQ</sequence>
<keyword evidence="1" id="KW-0812">Transmembrane</keyword>
<dbReference type="OrthoDB" id="2379640at2"/>
<dbReference type="Proteomes" id="UP000192660">
    <property type="component" value="Unassembled WGS sequence"/>
</dbReference>
<name>A0A1W1WHA5_SULTA</name>
<keyword evidence="3" id="KW-1185">Reference proteome</keyword>
<dbReference type="RefSeq" id="WP_084661483.1">
    <property type="nucleotide sequence ID" value="NZ_FWWY01000001.1"/>
</dbReference>
<evidence type="ECO:0000256" key="1">
    <source>
        <dbReference type="SAM" id="Phobius"/>
    </source>
</evidence>
<dbReference type="EMBL" id="FWWY01000001">
    <property type="protein sequence ID" value="SMC05113.1"/>
    <property type="molecule type" value="Genomic_DNA"/>
</dbReference>
<feature type="transmembrane region" description="Helical" evidence="1">
    <location>
        <begin position="95"/>
        <end position="115"/>
    </location>
</feature>
<evidence type="ECO:0000313" key="2">
    <source>
        <dbReference type="EMBL" id="SMC05113.1"/>
    </source>
</evidence>
<evidence type="ECO:0000313" key="3">
    <source>
        <dbReference type="Proteomes" id="UP000192660"/>
    </source>
</evidence>
<feature type="transmembrane region" description="Helical" evidence="1">
    <location>
        <begin position="227"/>
        <end position="252"/>
    </location>
</feature>
<gene>
    <name evidence="2" type="ORF">SAMN00768000_2032</name>
</gene>